<gene>
    <name evidence="7" type="ORF">AWR27_10845</name>
</gene>
<name>A0A1P9WWT3_9BACT</name>
<evidence type="ECO:0000313" key="8">
    <source>
        <dbReference type="Proteomes" id="UP000187941"/>
    </source>
</evidence>
<protein>
    <recommendedName>
        <fullName evidence="9">Membrane fusion protein biotin-lipoyl like domain-containing protein</fullName>
    </recommendedName>
</protein>
<dbReference type="Proteomes" id="UP000187941">
    <property type="component" value="Chromosome"/>
</dbReference>
<organism evidence="7 8">
    <name type="scientific">Spirosoma montaniterrae</name>
    <dbReference type="NCBI Taxonomy" id="1178516"/>
    <lineage>
        <taxon>Bacteria</taxon>
        <taxon>Pseudomonadati</taxon>
        <taxon>Bacteroidota</taxon>
        <taxon>Cytophagia</taxon>
        <taxon>Cytophagales</taxon>
        <taxon>Cytophagaceae</taxon>
        <taxon>Spirosoma</taxon>
    </lineage>
</organism>
<dbReference type="GO" id="GO:0016020">
    <property type="term" value="C:membrane"/>
    <property type="evidence" value="ECO:0007669"/>
    <property type="project" value="UniProtKB-SubCell"/>
</dbReference>
<keyword evidence="5" id="KW-0175">Coiled coil</keyword>
<dbReference type="RefSeq" id="WP_077131212.1">
    <property type="nucleotide sequence ID" value="NZ_CP014263.1"/>
</dbReference>
<comment type="subcellular location">
    <subcellularLocation>
        <location evidence="1">Membrane</location>
        <topology evidence="1">Single-pass membrane protein</topology>
    </subcellularLocation>
</comment>
<evidence type="ECO:0000313" key="7">
    <source>
        <dbReference type="EMBL" id="AQG79778.1"/>
    </source>
</evidence>
<keyword evidence="8" id="KW-1185">Reference proteome</keyword>
<dbReference type="KEGG" id="smon:AWR27_10845"/>
<dbReference type="PANTHER" id="PTHR30386">
    <property type="entry name" value="MEMBRANE FUSION SUBUNIT OF EMRAB-TOLC MULTIDRUG EFFLUX PUMP"/>
    <property type="match status" value="1"/>
</dbReference>
<feature type="coiled-coil region" evidence="5">
    <location>
        <begin position="238"/>
        <end position="289"/>
    </location>
</feature>
<evidence type="ECO:0000256" key="6">
    <source>
        <dbReference type="SAM" id="Phobius"/>
    </source>
</evidence>
<dbReference type="InterPro" id="IPR050739">
    <property type="entry name" value="MFP"/>
</dbReference>
<proteinExistence type="predicted"/>
<feature type="transmembrane region" description="Helical" evidence="6">
    <location>
        <begin position="32"/>
        <end position="51"/>
    </location>
</feature>
<keyword evidence="4 6" id="KW-0472">Membrane</keyword>
<dbReference type="PRINTS" id="PR01490">
    <property type="entry name" value="RTXTOXIND"/>
</dbReference>
<dbReference type="OrthoDB" id="7057889at2"/>
<evidence type="ECO:0008006" key="9">
    <source>
        <dbReference type="Google" id="ProtNLM"/>
    </source>
</evidence>
<sequence>MITDRIDELADYSEQVRDVLTRPPSGLIRRGTGLVVLVVGLLVGTASWIRYPDTLTGPVVLTTTPHSQPVIVRINGRLGRIIAKDNQVVKKGYPLAEIENTTRLVNVSRLHQLKAAAYRFLRNPRVPLKNATDTTTFGDIQPEVNTLTVACRQYHRLVSDGYVSERLALLNREIKQYQQLIAVNSKQAQLNGLELENAEKKYRMDKRLFNEKVYSQAELLASENEYLRRKREAEEYQKVLIQNKLQLAAKEKEQLELQQQQTQQIRTTSDNIRQALQNIENLLQTWQQTYLLTAPAAGRLHYLQTLEELQAIRAGDSLFAIVPQHRPIVGMASLSAANRGKLQVGQKVIIRLTDYPFTEYGVLRGKVETIHQSSSRTRCRIAITLPNQLISSYHKKLAYRYEMPGTAEVITEDLSLLQRVLFGLRKLIAPDH</sequence>
<dbReference type="EMBL" id="CP014263">
    <property type="protein sequence ID" value="AQG79778.1"/>
    <property type="molecule type" value="Genomic_DNA"/>
</dbReference>
<keyword evidence="3 6" id="KW-1133">Transmembrane helix</keyword>
<dbReference type="AlphaFoldDB" id="A0A1P9WWT3"/>
<evidence type="ECO:0000256" key="3">
    <source>
        <dbReference type="ARBA" id="ARBA00022989"/>
    </source>
</evidence>
<reference evidence="7 8" key="1">
    <citation type="submission" date="2016-01" db="EMBL/GenBank/DDBJ databases">
        <authorList>
            <person name="Oliw E.H."/>
        </authorList>
    </citation>
    <scope>NUCLEOTIDE SEQUENCE [LARGE SCALE GENOMIC DNA]</scope>
    <source>
        <strain evidence="7 8">DY10</strain>
    </source>
</reference>
<evidence type="ECO:0000256" key="2">
    <source>
        <dbReference type="ARBA" id="ARBA00022692"/>
    </source>
</evidence>
<accession>A0A1P9WWT3</accession>
<dbReference type="STRING" id="1178516.AWR27_10845"/>
<dbReference type="PANTHER" id="PTHR30386:SF26">
    <property type="entry name" value="TRANSPORT PROTEIN COMB"/>
    <property type="match status" value="1"/>
</dbReference>
<keyword evidence="2 6" id="KW-0812">Transmembrane</keyword>
<evidence type="ECO:0000256" key="5">
    <source>
        <dbReference type="SAM" id="Coils"/>
    </source>
</evidence>
<evidence type="ECO:0000256" key="4">
    <source>
        <dbReference type="ARBA" id="ARBA00023136"/>
    </source>
</evidence>
<evidence type="ECO:0000256" key="1">
    <source>
        <dbReference type="ARBA" id="ARBA00004167"/>
    </source>
</evidence>